<dbReference type="OrthoDB" id="2739948at2759"/>
<name>A0A9P7K1Q8_9AGAR</name>
<dbReference type="Proteomes" id="UP000717328">
    <property type="component" value="Unassembled WGS sequence"/>
</dbReference>
<reference evidence="2" key="2">
    <citation type="submission" date="2021-10" db="EMBL/GenBank/DDBJ databases">
        <title>Phylogenomics reveals ancestral predisposition of the termite-cultivated fungus Termitomyces towards a domesticated lifestyle.</title>
        <authorList>
            <person name="Auxier B."/>
            <person name="Grum-Grzhimaylo A."/>
            <person name="Cardenas M.E."/>
            <person name="Lodge J.D."/>
            <person name="Laessoe T."/>
            <person name="Pedersen O."/>
            <person name="Smith M.E."/>
            <person name="Kuyper T.W."/>
            <person name="Franco-Molano E.A."/>
            <person name="Baroni T.J."/>
            <person name="Aanen D.K."/>
        </authorList>
    </citation>
    <scope>NUCLEOTIDE SEQUENCE</scope>
    <source>
        <strain evidence="2">D49</strain>
    </source>
</reference>
<sequence>TTFIPRALIPDFQIINTSHHLDRNSDKKIKPDPTMYRDTLSFEANNGPTDFSEMELNFELKYNDSYDPFQDPGPKDDIANFQFEATAKHRADCRGQLVRYATEWFKRQHRHFGFTIFICGTFARFIRWDRAGAIVSARFDYRTDSRPLIAFLWRFSNSDRA</sequence>
<keyword evidence="3" id="KW-1185">Reference proteome</keyword>
<dbReference type="AlphaFoldDB" id="A0A9P7K1Q8"/>
<dbReference type="Pfam" id="PF17667">
    <property type="entry name" value="Pkinase_fungal"/>
    <property type="match status" value="1"/>
</dbReference>
<feature type="non-terminal residue" evidence="2">
    <location>
        <position position="1"/>
    </location>
</feature>
<evidence type="ECO:0000313" key="3">
    <source>
        <dbReference type="Proteomes" id="UP000717328"/>
    </source>
</evidence>
<organism evidence="2 3">
    <name type="scientific">Sphagnurus paluster</name>
    <dbReference type="NCBI Taxonomy" id="117069"/>
    <lineage>
        <taxon>Eukaryota</taxon>
        <taxon>Fungi</taxon>
        <taxon>Dikarya</taxon>
        <taxon>Basidiomycota</taxon>
        <taxon>Agaricomycotina</taxon>
        <taxon>Agaricomycetes</taxon>
        <taxon>Agaricomycetidae</taxon>
        <taxon>Agaricales</taxon>
        <taxon>Tricholomatineae</taxon>
        <taxon>Lyophyllaceae</taxon>
        <taxon>Sphagnurus</taxon>
    </lineage>
</organism>
<feature type="domain" description="Fungal-type protein kinase" evidence="1">
    <location>
        <begin position="85"/>
        <end position="158"/>
    </location>
</feature>
<dbReference type="EMBL" id="JABCKI010008224">
    <property type="protein sequence ID" value="KAG5633313.1"/>
    <property type="molecule type" value="Genomic_DNA"/>
</dbReference>
<gene>
    <name evidence="2" type="ORF">H0H81_008887</name>
</gene>
<proteinExistence type="predicted"/>
<evidence type="ECO:0000259" key="1">
    <source>
        <dbReference type="Pfam" id="PF17667"/>
    </source>
</evidence>
<feature type="non-terminal residue" evidence="2">
    <location>
        <position position="161"/>
    </location>
</feature>
<comment type="caution">
    <text evidence="2">The sequence shown here is derived from an EMBL/GenBank/DDBJ whole genome shotgun (WGS) entry which is preliminary data.</text>
</comment>
<accession>A0A9P7K1Q8</accession>
<protein>
    <recommendedName>
        <fullName evidence="1">Fungal-type protein kinase domain-containing protein</fullName>
    </recommendedName>
</protein>
<evidence type="ECO:0000313" key="2">
    <source>
        <dbReference type="EMBL" id="KAG5633313.1"/>
    </source>
</evidence>
<reference evidence="2" key="1">
    <citation type="submission" date="2021-02" db="EMBL/GenBank/DDBJ databases">
        <authorList>
            <person name="Nieuwenhuis M."/>
            <person name="Van De Peppel L.J.J."/>
        </authorList>
    </citation>
    <scope>NUCLEOTIDE SEQUENCE</scope>
    <source>
        <strain evidence="2">D49</strain>
    </source>
</reference>
<dbReference type="InterPro" id="IPR040976">
    <property type="entry name" value="Pkinase_fungal"/>
</dbReference>